<keyword evidence="2 5" id="KW-0863">Zinc-finger</keyword>
<protein>
    <recommendedName>
        <fullName evidence="7">THAP-type domain-containing protein</fullName>
    </recommendedName>
</protein>
<proteinExistence type="predicted"/>
<dbReference type="EMBL" id="JABSTR010000001">
    <property type="protein sequence ID" value="KAH9359619.1"/>
    <property type="molecule type" value="Genomic_DNA"/>
</dbReference>
<keyword evidence="9" id="KW-1185">Reference proteome</keyword>
<gene>
    <name evidence="8" type="ORF">HPB48_013239</name>
</gene>
<keyword evidence="4 5" id="KW-0238">DNA-binding</keyword>
<dbReference type="Pfam" id="PF05485">
    <property type="entry name" value="THAP"/>
    <property type="match status" value="1"/>
</dbReference>
<dbReference type="PROSITE" id="PS50950">
    <property type="entry name" value="ZF_THAP"/>
    <property type="match status" value="1"/>
</dbReference>
<dbReference type="OMA" id="QANDFSH"/>
<evidence type="ECO:0000256" key="3">
    <source>
        <dbReference type="ARBA" id="ARBA00022833"/>
    </source>
</evidence>
<dbReference type="VEuPathDB" id="VectorBase:HLOH_047633"/>
<dbReference type="PANTHER" id="PTHR46600:SF11">
    <property type="entry name" value="THAP DOMAIN-CONTAINING PROTEIN 10"/>
    <property type="match status" value="1"/>
</dbReference>
<keyword evidence="1" id="KW-0479">Metal-binding</keyword>
<evidence type="ECO:0000256" key="6">
    <source>
        <dbReference type="SAM" id="MobiDB-lite"/>
    </source>
</evidence>
<comment type="caution">
    <text evidence="8">The sequence shown here is derived from an EMBL/GenBank/DDBJ whole genome shotgun (WGS) entry which is preliminary data.</text>
</comment>
<dbReference type="AlphaFoldDB" id="A0A9J6FA18"/>
<evidence type="ECO:0000256" key="1">
    <source>
        <dbReference type="ARBA" id="ARBA00022723"/>
    </source>
</evidence>
<dbReference type="OrthoDB" id="6507585at2759"/>
<evidence type="ECO:0000256" key="2">
    <source>
        <dbReference type="ARBA" id="ARBA00022771"/>
    </source>
</evidence>
<dbReference type="PANTHER" id="PTHR46600">
    <property type="entry name" value="THAP DOMAIN-CONTAINING"/>
    <property type="match status" value="1"/>
</dbReference>
<sequence>MASVMKPQRKSTCFVPLCSCGYHSNRDNVSLFKAPTDPSRLSEWEKLIKRVDRELAPNAVAFAKQFDDTCIDRSFKIPVSGVVNEISHNKVRLKLDDVPTVFEGYVIHLIPKVVSKRKVRDLCKQEPVAKRRRLTTETVDEETTENVAAPEENDRSFDLPEPLGENRAAPQLAKLSEGHAFGSLSTPATWIKLATAPTDTLPYVICQTQANDFSHLTIERMVQFAKPVPERGSVLATVYLRRWEQSKHVVTSRQGAEPLIKNLCDDPILWVWY</sequence>
<evidence type="ECO:0000313" key="8">
    <source>
        <dbReference type="EMBL" id="KAH9359619.1"/>
    </source>
</evidence>
<dbReference type="InterPro" id="IPR006612">
    <property type="entry name" value="THAP_Znf"/>
</dbReference>
<reference evidence="8 9" key="1">
    <citation type="journal article" date="2020" name="Cell">
        <title>Large-Scale Comparative Analyses of Tick Genomes Elucidate Their Genetic Diversity and Vector Capacities.</title>
        <authorList>
            <consortium name="Tick Genome and Microbiome Consortium (TIGMIC)"/>
            <person name="Jia N."/>
            <person name="Wang J."/>
            <person name="Shi W."/>
            <person name="Du L."/>
            <person name="Sun Y."/>
            <person name="Zhan W."/>
            <person name="Jiang J.F."/>
            <person name="Wang Q."/>
            <person name="Zhang B."/>
            <person name="Ji P."/>
            <person name="Bell-Sakyi L."/>
            <person name="Cui X.M."/>
            <person name="Yuan T.T."/>
            <person name="Jiang B.G."/>
            <person name="Yang W.F."/>
            <person name="Lam T.T."/>
            <person name="Chang Q.C."/>
            <person name="Ding S.J."/>
            <person name="Wang X.J."/>
            <person name="Zhu J.G."/>
            <person name="Ruan X.D."/>
            <person name="Zhao L."/>
            <person name="Wei J.T."/>
            <person name="Ye R.Z."/>
            <person name="Que T.C."/>
            <person name="Du C.H."/>
            <person name="Zhou Y.H."/>
            <person name="Cheng J.X."/>
            <person name="Dai P.F."/>
            <person name="Guo W.B."/>
            <person name="Han X.H."/>
            <person name="Huang E.J."/>
            <person name="Li L.F."/>
            <person name="Wei W."/>
            <person name="Gao Y.C."/>
            <person name="Liu J.Z."/>
            <person name="Shao H.Z."/>
            <person name="Wang X."/>
            <person name="Wang C.C."/>
            <person name="Yang T.C."/>
            <person name="Huo Q.B."/>
            <person name="Li W."/>
            <person name="Chen H.Y."/>
            <person name="Chen S.E."/>
            <person name="Zhou L.G."/>
            <person name="Ni X.B."/>
            <person name="Tian J.H."/>
            <person name="Sheng Y."/>
            <person name="Liu T."/>
            <person name="Pan Y.S."/>
            <person name="Xia L.Y."/>
            <person name="Li J."/>
            <person name="Zhao F."/>
            <person name="Cao W.C."/>
        </authorList>
    </citation>
    <scope>NUCLEOTIDE SEQUENCE [LARGE SCALE GENOMIC DNA]</scope>
    <source>
        <strain evidence="8">HaeL-2018</strain>
    </source>
</reference>
<dbReference type="GO" id="GO:0043565">
    <property type="term" value="F:sequence-specific DNA binding"/>
    <property type="evidence" value="ECO:0007669"/>
    <property type="project" value="InterPro"/>
</dbReference>
<feature type="region of interest" description="Disordered" evidence="6">
    <location>
        <begin position="134"/>
        <end position="163"/>
    </location>
</feature>
<feature type="domain" description="THAP-type" evidence="7">
    <location>
        <begin position="6"/>
        <end position="102"/>
    </location>
</feature>
<organism evidence="8 9">
    <name type="scientific">Haemaphysalis longicornis</name>
    <name type="common">Bush tick</name>
    <dbReference type="NCBI Taxonomy" id="44386"/>
    <lineage>
        <taxon>Eukaryota</taxon>
        <taxon>Metazoa</taxon>
        <taxon>Ecdysozoa</taxon>
        <taxon>Arthropoda</taxon>
        <taxon>Chelicerata</taxon>
        <taxon>Arachnida</taxon>
        <taxon>Acari</taxon>
        <taxon>Parasitiformes</taxon>
        <taxon>Ixodida</taxon>
        <taxon>Ixodoidea</taxon>
        <taxon>Ixodidae</taxon>
        <taxon>Haemaphysalinae</taxon>
        <taxon>Haemaphysalis</taxon>
    </lineage>
</organism>
<dbReference type="GO" id="GO:0008270">
    <property type="term" value="F:zinc ion binding"/>
    <property type="evidence" value="ECO:0007669"/>
    <property type="project" value="UniProtKB-KW"/>
</dbReference>
<evidence type="ECO:0000313" key="9">
    <source>
        <dbReference type="Proteomes" id="UP000821853"/>
    </source>
</evidence>
<dbReference type="SUPFAM" id="SSF57716">
    <property type="entry name" value="Glucocorticoid receptor-like (DNA-binding domain)"/>
    <property type="match status" value="1"/>
</dbReference>
<dbReference type="InterPro" id="IPR026516">
    <property type="entry name" value="THAP1/10"/>
</dbReference>
<accession>A0A9J6FA18</accession>
<evidence type="ECO:0000256" key="5">
    <source>
        <dbReference type="PROSITE-ProRule" id="PRU00309"/>
    </source>
</evidence>
<name>A0A9J6FA18_HAELO</name>
<keyword evidence="3" id="KW-0862">Zinc</keyword>
<evidence type="ECO:0000256" key="4">
    <source>
        <dbReference type="ARBA" id="ARBA00023125"/>
    </source>
</evidence>
<dbReference type="Proteomes" id="UP000821853">
    <property type="component" value="Chromosome 1"/>
</dbReference>
<evidence type="ECO:0000259" key="7">
    <source>
        <dbReference type="PROSITE" id="PS50950"/>
    </source>
</evidence>